<dbReference type="AlphaFoldDB" id="A0AAV7XUY8"/>
<keyword evidence="2" id="KW-1185">Reference proteome</keyword>
<reference evidence="1" key="1">
    <citation type="submission" date="2022-12" db="EMBL/GenBank/DDBJ databases">
        <title>Chromosome-level genome assembly of the bean flower thrips Megalurothrips usitatus.</title>
        <authorList>
            <person name="Ma L."/>
            <person name="Liu Q."/>
            <person name="Li H."/>
            <person name="Cai W."/>
        </authorList>
    </citation>
    <scope>NUCLEOTIDE SEQUENCE</scope>
    <source>
        <strain evidence="1">Cailab_2022a</strain>
    </source>
</reference>
<sequence>MTANEMRTFVRTLALLVGDLVLNDDPVWEFYLLLRDIVDFMLCRALQVEAISILSKKISEHHRLYCALFNDTLKPKHHNMLHYCTIMTLSGVPSNYACDRFEANHQPSIRDAKATTSRRNIALTLAVKEQLRVAHRLLLGKGLSAVLETGPEAPHSFTDFAILPQDFNDTDISQPKYVNYKGTKYQENSCVILGTDCDGGPLFGIVMHILLILLMRYA</sequence>
<evidence type="ECO:0000313" key="2">
    <source>
        <dbReference type="Proteomes" id="UP001075354"/>
    </source>
</evidence>
<accession>A0AAV7XUY8</accession>
<dbReference type="Proteomes" id="UP001075354">
    <property type="component" value="Chromosome 4"/>
</dbReference>
<proteinExistence type="predicted"/>
<name>A0AAV7XUY8_9NEOP</name>
<evidence type="ECO:0000313" key="1">
    <source>
        <dbReference type="EMBL" id="KAJ1528939.1"/>
    </source>
</evidence>
<organism evidence="1 2">
    <name type="scientific">Megalurothrips usitatus</name>
    <name type="common">bean blossom thrips</name>
    <dbReference type="NCBI Taxonomy" id="439358"/>
    <lineage>
        <taxon>Eukaryota</taxon>
        <taxon>Metazoa</taxon>
        <taxon>Ecdysozoa</taxon>
        <taxon>Arthropoda</taxon>
        <taxon>Hexapoda</taxon>
        <taxon>Insecta</taxon>
        <taxon>Pterygota</taxon>
        <taxon>Neoptera</taxon>
        <taxon>Paraneoptera</taxon>
        <taxon>Thysanoptera</taxon>
        <taxon>Terebrantia</taxon>
        <taxon>Thripoidea</taxon>
        <taxon>Thripidae</taxon>
        <taxon>Megalurothrips</taxon>
    </lineage>
</organism>
<gene>
    <name evidence="1" type="ORF">ONE63_007308</name>
</gene>
<dbReference type="EMBL" id="JAPTSV010000004">
    <property type="protein sequence ID" value="KAJ1528939.1"/>
    <property type="molecule type" value="Genomic_DNA"/>
</dbReference>
<protein>
    <submittedName>
        <fullName evidence="1">Uncharacterized protein</fullName>
    </submittedName>
</protein>
<comment type="caution">
    <text evidence="1">The sequence shown here is derived from an EMBL/GenBank/DDBJ whole genome shotgun (WGS) entry which is preliminary data.</text>
</comment>